<accession>A0AAU8AZH8</accession>
<dbReference type="EMBL" id="PP511522">
    <property type="protein sequence ID" value="XCD05159.1"/>
    <property type="molecule type" value="Genomic_DNA"/>
</dbReference>
<protein>
    <submittedName>
        <fullName evidence="2">Repressor protein</fullName>
    </submittedName>
</protein>
<dbReference type="InterPro" id="IPR001387">
    <property type="entry name" value="Cro/C1-type_HTH"/>
</dbReference>
<reference evidence="2" key="1">
    <citation type="submission" date="2024-03" db="EMBL/GenBank/DDBJ databases">
        <title>Diverse circular DNA viruses in blood, oral, and fecal samples of captive lemurs.</title>
        <authorList>
            <person name="Paietta E.N."/>
            <person name="Kraberger S."/>
            <person name="Lund M.C."/>
            <person name="Custer J.M."/>
            <person name="Vargas K.M."/>
            <person name="Ehmke E.E."/>
            <person name="Yoder A.D."/>
            <person name="Varsani A."/>
        </authorList>
    </citation>
    <scope>NUCLEOTIDE SEQUENCE</scope>
    <source>
        <strain evidence="2">Duke_24FS_4</strain>
    </source>
</reference>
<feature type="domain" description="HTH cro/C1-type" evidence="1">
    <location>
        <begin position="5"/>
        <end position="57"/>
    </location>
</feature>
<evidence type="ECO:0000259" key="1">
    <source>
        <dbReference type="PROSITE" id="PS50943"/>
    </source>
</evidence>
<dbReference type="SMART" id="SM00530">
    <property type="entry name" value="HTH_XRE"/>
    <property type="match status" value="1"/>
</dbReference>
<name>A0AAU8AZH8_9CAUD</name>
<dbReference type="SUPFAM" id="SSF47413">
    <property type="entry name" value="lambda repressor-like DNA-binding domains"/>
    <property type="match status" value="1"/>
</dbReference>
<proteinExistence type="predicted"/>
<dbReference type="Gene3D" id="1.10.260.40">
    <property type="entry name" value="lambda repressor-like DNA-binding domains"/>
    <property type="match status" value="1"/>
</dbReference>
<dbReference type="Pfam" id="PF01381">
    <property type="entry name" value="HTH_3"/>
    <property type="match status" value="1"/>
</dbReference>
<sequence>MLEKIIELCKENHISISKLEKECGFGNATIRGWKESNPNVANLKKVADYFGKPLEYFLE</sequence>
<evidence type="ECO:0000313" key="2">
    <source>
        <dbReference type="EMBL" id="XCD05159.1"/>
    </source>
</evidence>
<organism evidence="2">
    <name type="scientific">Dulem virus 35</name>
    <dbReference type="NCBI Taxonomy" id="3145753"/>
    <lineage>
        <taxon>Viruses</taxon>
        <taxon>Duplodnaviria</taxon>
        <taxon>Heunggongvirae</taxon>
        <taxon>Uroviricota</taxon>
        <taxon>Caudoviricetes</taxon>
    </lineage>
</organism>
<dbReference type="GO" id="GO:0003677">
    <property type="term" value="F:DNA binding"/>
    <property type="evidence" value="ECO:0007669"/>
    <property type="project" value="InterPro"/>
</dbReference>
<dbReference type="InterPro" id="IPR010982">
    <property type="entry name" value="Lambda_DNA-bd_dom_sf"/>
</dbReference>
<dbReference type="PROSITE" id="PS50943">
    <property type="entry name" value="HTH_CROC1"/>
    <property type="match status" value="1"/>
</dbReference>